<keyword evidence="9" id="KW-1185">Reference proteome</keyword>
<evidence type="ECO:0008006" key="10">
    <source>
        <dbReference type="Google" id="ProtNLM"/>
    </source>
</evidence>
<gene>
    <name evidence="8" type="ORF">Q5P01_003821</name>
</gene>
<name>A0AA88T533_CHASR</name>
<dbReference type="Gene3D" id="1.20.1250.10">
    <property type="match status" value="1"/>
</dbReference>
<feature type="signal peptide" evidence="7">
    <location>
        <begin position="1"/>
        <end position="21"/>
    </location>
</feature>
<evidence type="ECO:0000313" key="8">
    <source>
        <dbReference type="EMBL" id="KAK2859201.1"/>
    </source>
</evidence>
<organism evidence="8 9">
    <name type="scientific">Channa striata</name>
    <name type="common">Snakehead murrel</name>
    <name type="synonym">Ophicephalus striatus</name>
    <dbReference type="NCBI Taxonomy" id="64152"/>
    <lineage>
        <taxon>Eukaryota</taxon>
        <taxon>Metazoa</taxon>
        <taxon>Chordata</taxon>
        <taxon>Craniata</taxon>
        <taxon>Vertebrata</taxon>
        <taxon>Euteleostomi</taxon>
        <taxon>Actinopterygii</taxon>
        <taxon>Neopterygii</taxon>
        <taxon>Teleostei</taxon>
        <taxon>Neoteleostei</taxon>
        <taxon>Acanthomorphata</taxon>
        <taxon>Anabantaria</taxon>
        <taxon>Anabantiformes</taxon>
        <taxon>Channoidei</taxon>
        <taxon>Channidae</taxon>
        <taxon>Channa</taxon>
    </lineage>
</organism>
<protein>
    <recommendedName>
        <fullName evidence="10">Interferon gamma</fullName>
    </recommendedName>
</protein>
<evidence type="ECO:0000256" key="3">
    <source>
        <dbReference type="ARBA" id="ARBA00022514"/>
    </source>
</evidence>
<dbReference type="PANTHER" id="PTHR11419:SF0">
    <property type="entry name" value="INTERFERON GAMMA"/>
    <property type="match status" value="1"/>
</dbReference>
<evidence type="ECO:0000256" key="2">
    <source>
        <dbReference type="ARBA" id="ARBA00007566"/>
    </source>
</evidence>
<comment type="caution">
    <text evidence="8">The sequence shown here is derived from an EMBL/GenBank/DDBJ whole genome shotgun (WGS) entry which is preliminary data.</text>
</comment>
<evidence type="ECO:0000313" key="9">
    <source>
        <dbReference type="Proteomes" id="UP001187415"/>
    </source>
</evidence>
<dbReference type="PANTHER" id="PTHR11419">
    <property type="entry name" value="INTERFERON GAMMA"/>
    <property type="match status" value="1"/>
</dbReference>
<dbReference type="EMBL" id="JAUPFM010000002">
    <property type="protein sequence ID" value="KAK2859201.1"/>
    <property type="molecule type" value="Genomic_DNA"/>
</dbReference>
<evidence type="ECO:0000256" key="1">
    <source>
        <dbReference type="ARBA" id="ARBA00004613"/>
    </source>
</evidence>
<keyword evidence="3" id="KW-0202">Cytokine</keyword>
<sequence length="187" mass="21150">MSSSCSLVCLLVSLGLVLVFGACVPENLAQTHESITDVLKLKEPEVGKRPLFGSVIKSINTSCQRKEQVQLMNRTLDIYAHIFSSILQHNQHQTHDNNGSPALLEHLSENSRSQVQMDLMKLQQKMENLKRRLNRLHHQQPNYEDVLSQLNKIKVDDALDQRKALAEFNEVYQAACVITSHHCGSSH</sequence>
<feature type="coiled-coil region" evidence="6">
    <location>
        <begin position="112"/>
        <end position="139"/>
    </location>
</feature>
<comment type="subcellular location">
    <subcellularLocation>
        <location evidence="1">Secreted</location>
    </subcellularLocation>
</comment>
<keyword evidence="4" id="KW-0964">Secreted</keyword>
<reference evidence="8" key="1">
    <citation type="submission" date="2023-07" db="EMBL/GenBank/DDBJ databases">
        <title>Chromosome-level Genome Assembly of Striped Snakehead (Channa striata).</title>
        <authorList>
            <person name="Liu H."/>
        </authorList>
    </citation>
    <scope>NUCLEOTIDE SEQUENCE</scope>
    <source>
        <strain evidence="8">Gz</strain>
        <tissue evidence="8">Muscle</tissue>
    </source>
</reference>
<keyword evidence="6" id="KW-0175">Coiled coil</keyword>
<dbReference type="InterPro" id="IPR002069">
    <property type="entry name" value="Interferon_gamma"/>
</dbReference>
<dbReference type="AlphaFoldDB" id="A0AA88T533"/>
<dbReference type="GO" id="GO:0005125">
    <property type="term" value="F:cytokine activity"/>
    <property type="evidence" value="ECO:0007669"/>
    <property type="project" value="UniProtKB-KW"/>
</dbReference>
<feature type="chain" id="PRO_5041705749" description="Interferon gamma" evidence="7">
    <location>
        <begin position="22"/>
        <end position="187"/>
    </location>
</feature>
<keyword evidence="7" id="KW-0732">Signal</keyword>
<evidence type="ECO:0000256" key="6">
    <source>
        <dbReference type="SAM" id="Coils"/>
    </source>
</evidence>
<evidence type="ECO:0000256" key="7">
    <source>
        <dbReference type="SAM" id="SignalP"/>
    </source>
</evidence>
<accession>A0AA88T533</accession>
<proteinExistence type="inferred from homology"/>
<dbReference type="GO" id="GO:0005615">
    <property type="term" value="C:extracellular space"/>
    <property type="evidence" value="ECO:0007669"/>
    <property type="project" value="UniProtKB-KW"/>
</dbReference>
<dbReference type="InterPro" id="IPR009079">
    <property type="entry name" value="4_helix_cytokine-like_core"/>
</dbReference>
<dbReference type="GO" id="GO:0006955">
    <property type="term" value="P:immune response"/>
    <property type="evidence" value="ECO:0007669"/>
    <property type="project" value="InterPro"/>
</dbReference>
<evidence type="ECO:0000256" key="5">
    <source>
        <dbReference type="ARBA" id="ARBA00023180"/>
    </source>
</evidence>
<dbReference type="Proteomes" id="UP001187415">
    <property type="component" value="Unassembled WGS sequence"/>
</dbReference>
<keyword evidence="5" id="KW-0325">Glycoprotein</keyword>
<dbReference type="GO" id="GO:0005133">
    <property type="term" value="F:type II interferon receptor binding"/>
    <property type="evidence" value="ECO:0007669"/>
    <property type="project" value="InterPro"/>
</dbReference>
<comment type="similarity">
    <text evidence="2">Belongs to the type II (or gamma) interferon family.</text>
</comment>
<evidence type="ECO:0000256" key="4">
    <source>
        <dbReference type="ARBA" id="ARBA00022525"/>
    </source>
</evidence>